<dbReference type="EMBL" id="JAVHJO010000001">
    <property type="protein sequence ID" value="KAK6544506.1"/>
    <property type="molecule type" value="Genomic_DNA"/>
</dbReference>
<reference evidence="1 2" key="1">
    <citation type="submission" date="2019-10" db="EMBL/GenBank/DDBJ databases">
        <authorList>
            <person name="Palmer J.M."/>
        </authorList>
    </citation>
    <scope>NUCLEOTIDE SEQUENCE [LARGE SCALE GENOMIC DNA]</scope>
    <source>
        <strain evidence="1 2">TWF694</strain>
    </source>
</reference>
<comment type="caution">
    <text evidence="1">The sequence shown here is derived from an EMBL/GenBank/DDBJ whole genome shotgun (WGS) entry which is preliminary data.</text>
</comment>
<name>A0AAV9XSS3_9PEZI</name>
<protein>
    <submittedName>
        <fullName evidence="1">Uncharacterized protein</fullName>
    </submittedName>
</protein>
<proteinExistence type="predicted"/>
<sequence>MPAGFRIELGTDDTHVTLRSYVLIFGWNPENVVAIPVSKDHKFSFSLEAVVEIPSCQRKDIVDALADLNQRVDGPDYGWVMKEIKCFGQLDDDEGTFETVLVGVSQECINSDING</sequence>
<evidence type="ECO:0000313" key="1">
    <source>
        <dbReference type="EMBL" id="KAK6544506.1"/>
    </source>
</evidence>
<dbReference type="AlphaFoldDB" id="A0AAV9XSS3"/>
<keyword evidence="2" id="KW-1185">Reference proteome</keyword>
<gene>
    <name evidence="1" type="ORF">TWF694_001199</name>
</gene>
<dbReference type="Proteomes" id="UP001365542">
    <property type="component" value="Unassembled WGS sequence"/>
</dbReference>
<organism evidence="1 2">
    <name type="scientific">Orbilia ellipsospora</name>
    <dbReference type="NCBI Taxonomy" id="2528407"/>
    <lineage>
        <taxon>Eukaryota</taxon>
        <taxon>Fungi</taxon>
        <taxon>Dikarya</taxon>
        <taxon>Ascomycota</taxon>
        <taxon>Pezizomycotina</taxon>
        <taxon>Orbiliomycetes</taxon>
        <taxon>Orbiliales</taxon>
        <taxon>Orbiliaceae</taxon>
        <taxon>Orbilia</taxon>
    </lineage>
</organism>
<accession>A0AAV9XSS3</accession>
<evidence type="ECO:0000313" key="2">
    <source>
        <dbReference type="Proteomes" id="UP001365542"/>
    </source>
</evidence>